<comment type="caution">
    <text evidence="7">The sequence shown here is derived from an EMBL/GenBank/DDBJ whole genome shotgun (WGS) entry which is preliminary data.</text>
</comment>
<proteinExistence type="predicted"/>
<dbReference type="Proteomes" id="UP000777784">
    <property type="component" value="Unassembled WGS sequence"/>
</dbReference>
<dbReference type="InterPro" id="IPR036265">
    <property type="entry name" value="HIT-like_sf"/>
</dbReference>
<dbReference type="GO" id="GO:0008270">
    <property type="term" value="F:zinc ion binding"/>
    <property type="evidence" value="ECO:0007669"/>
    <property type="project" value="InterPro"/>
</dbReference>
<evidence type="ECO:0000256" key="1">
    <source>
        <dbReference type="ARBA" id="ARBA00022679"/>
    </source>
</evidence>
<sequence length="344" mass="38688">MPEFRQNLATREWVIIARESSLKPEDFTPPLRGPQDPIPHRRSDCPFCPGNEAATPTSVFTLSTNDHWSLRVVPNKFAALSEAQDHTAINEGCFLKAGGYGIAEVVIETPRHDLTIASMEDSEVARIVQAYKTRALSMEAKPDIRLVTIFRNYGPLAGTSIEHPHSQLIATPIVPPHVDDPIQKAREYFRDNKHCVFCAILEEELSQSVRILDQNEHFVAFCPFASHTPFETRIYPKRHAPSFTLISEDEVTAFARILQRTMARIHLCLGVPNYNYLIRSAPAGNGDADEYHWYFVVLPRITTPAGFEIGTGIFVNSVPPEMAAAYLRDCDPEAARFQRKGNPY</sequence>
<evidence type="ECO:0000256" key="4">
    <source>
        <dbReference type="PIRSR" id="PIRSR000808-1"/>
    </source>
</evidence>
<feature type="binding site" evidence="5">
    <location>
        <position position="163"/>
    </location>
    <ligand>
        <name>Zn(2+)</name>
        <dbReference type="ChEBI" id="CHEBI:29105"/>
    </ligand>
</feature>
<dbReference type="Gene3D" id="3.30.428.10">
    <property type="entry name" value="HIT-like"/>
    <property type="match status" value="2"/>
</dbReference>
<gene>
    <name evidence="7" type="ORF">KJ970_09145</name>
</gene>
<dbReference type="EMBL" id="JAHJDP010000042">
    <property type="protein sequence ID" value="MBU2691083.1"/>
    <property type="molecule type" value="Genomic_DNA"/>
</dbReference>
<organism evidence="7 8">
    <name type="scientific">Eiseniibacteriota bacterium</name>
    <dbReference type="NCBI Taxonomy" id="2212470"/>
    <lineage>
        <taxon>Bacteria</taxon>
        <taxon>Candidatus Eiseniibacteriota</taxon>
    </lineage>
</organism>
<dbReference type="PIRSF" id="PIRSF000808">
    <property type="entry name" value="GalT"/>
    <property type="match status" value="1"/>
</dbReference>
<dbReference type="InterPro" id="IPR053177">
    <property type="entry name" value="ADP-glucose_phosphorylase"/>
</dbReference>
<evidence type="ECO:0000256" key="5">
    <source>
        <dbReference type="PIRSR" id="PIRSR000808-3"/>
    </source>
</evidence>
<reference evidence="7" key="1">
    <citation type="submission" date="2021-05" db="EMBL/GenBank/DDBJ databases">
        <title>Energy efficiency and biological interactions define the core microbiome of deep oligotrophic groundwater.</title>
        <authorList>
            <person name="Mehrshad M."/>
            <person name="Lopez-Fernandez M."/>
            <person name="Bell E."/>
            <person name="Bernier-Latmani R."/>
            <person name="Bertilsson S."/>
            <person name="Dopson M."/>
        </authorList>
    </citation>
    <scope>NUCLEOTIDE SEQUENCE</scope>
    <source>
        <strain evidence="7">Modern_marine.mb.64</strain>
    </source>
</reference>
<keyword evidence="5" id="KW-0479">Metal-binding</keyword>
<dbReference type="PANTHER" id="PTHR42763:SF2">
    <property type="entry name" value="ADP-GLUCOSE PHOSPHORYLASE"/>
    <property type="match status" value="1"/>
</dbReference>
<evidence type="ECO:0000256" key="2">
    <source>
        <dbReference type="ARBA" id="ARBA00022695"/>
    </source>
</evidence>
<name>A0A948RU66_UNCEI</name>
<keyword evidence="2" id="KW-0548">Nucleotidyltransferase</keyword>
<evidence type="ECO:0000259" key="6">
    <source>
        <dbReference type="Pfam" id="PF01087"/>
    </source>
</evidence>
<dbReference type="PANTHER" id="PTHR42763">
    <property type="entry name" value="ADP-GLUCOSE PHOSPHORYLASE"/>
    <property type="match status" value="1"/>
</dbReference>
<keyword evidence="3" id="KW-0119">Carbohydrate metabolism</keyword>
<dbReference type="Pfam" id="PF01087">
    <property type="entry name" value="GalP_UDP_transf"/>
    <property type="match status" value="1"/>
</dbReference>
<dbReference type="InterPro" id="IPR005849">
    <property type="entry name" value="GalP_Utransf_N"/>
</dbReference>
<evidence type="ECO:0000256" key="3">
    <source>
        <dbReference type="ARBA" id="ARBA00023277"/>
    </source>
</evidence>
<protein>
    <submittedName>
        <fullName evidence="7">DUF4931 domain-containing protein</fullName>
    </submittedName>
</protein>
<keyword evidence="1" id="KW-0808">Transferase</keyword>
<evidence type="ECO:0000313" key="8">
    <source>
        <dbReference type="Proteomes" id="UP000777784"/>
    </source>
</evidence>
<keyword evidence="5" id="KW-0862">Zinc</keyword>
<accession>A0A948RU66</accession>
<feature type="binding site" evidence="5">
    <location>
        <position position="45"/>
    </location>
    <ligand>
        <name>Zn(2+)</name>
        <dbReference type="ChEBI" id="CHEBI:29105"/>
    </ligand>
</feature>
<dbReference type="SUPFAM" id="SSF54197">
    <property type="entry name" value="HIT-like"/>
    <property type="match status" value="2"/>
</dbReference>
<feature type="active site" description="Tele-UMP-histidine intermediate" evidence="4">
    <location>
        <position position="165"/>
    </location>
</feature>
<feature type="binding site" evidence="5">
    <location>
        <position position="112"/>
    </location>
    <ligand>
        <name>Zn(2+)</name>
        <dbReference type="ChEBI" id="CHEBI:29105"/>
    </ligand>
</feature>
<comment type="cofactor">
    <cofactor evidence="5">
        <name>Zn(2+)</name>
        <dbReference type="ChEBI" id="CHEBI:29105"/>
    </cofactor>
    <text evidence="5">Binds 1 zinc ion per subunit.</text>
</comment>
<dbReference type="AlphaFoldDB" id="A0A948RU66"/>
<dbReference type="GO" id="GO:0008108">
    <property type="term" value="F:UDP-glucose:hexose-1-phosphate uridylyltransferase activity"/>
    <property type="evidence" value="ECO:0007669"/>
    <property type="project" value="InterPro"/>
</dbReference>
<feature type="domain" description="Galactose-1-phosphate uridyl transferase N-terminal" evidence="6">
    <location>
        <begin position="35"/>
        <end position="175"/>
    </location>
</feature>
<dbReference type="GO" id="GO:0006012">
    <property type="term" value="P:galactose metabolic process"/>
    <property type="evidence" value="ECO:0007669"/>
    <property type="project" value="InterPro"/>
</dbReference>
<dbReference type="InterPro" id="IPR001937">
    <property type="entry name" value="GalP_UDPtransf1"/>
</dbReference>
<feature type="binding site" evidence="5">
    <location>
        <position position="48"/>
    </location>
    <ligand>
        <name>Zn(2+)</name>
        <dbReference type="ChEBI" id="CHEBI:29105"/>
    </ligand>
</feature>
<evidence type="ECO:0000313" key="7">
    <source>
        <dbReference type="EMBL" id="MBU2691083.1"/>
    </source>
</evidence>